<dbReference type="Proteomes" id="UP000824120">
    <property type="component" value="Chromosome 5"/>
</dbReference>
<dbReference type="InterPro" id="IPR027124">
    <property type="entry name" value="Swc5/CFDP1/2"/>
</dbReference>
<sequence length="207" mass="23743">MISAYALQEDLDEVVRNIPHFEKLFIARNFNDHIVSITSDFDSVHQGLDFGVRSGGAASLLDFAKVVELVITNSCFPKEKEDHLITFIARGLCKERKTILSGNLTIQHKQVMDMGIKMEGKKKTLYDQLRIKSGSSGDSKHFPVKMRLHQGSTLSLYLFAFVMNKLTWHIKGEEPWFLLFAYDIVLIKETRKELTANCRCRDKIFEV</sequence>
<name>A0A9J5YUI0_SOLCO</name>
<dbReference type="PANTHER" id="PTHR23227">
    <property type="entry name" value="BUCENTAUR RELATED"/>
    <property type="match status" value="1"/>
</dbReference>
<protein>
    <submittedName>
        <fullName evidence="1">Uncharacterized protein</fullName>
    </submittedName>
</protein>
<evidence type="ECO:0000313" key="2">
    <source>
        <dbReference type="Proteomes" id="UP000824120"/>
    </source>
</evidence>
<dbReference type="OrthoDB" id="418748at2759"/>
<dbReference type="EMBL" id="JACXVP010000005">
    <property type="protein sequence ID" value="KAG5604209.1"/>
    <property type="molecule type" value="Genomic_DNA"/>
</dbReference>
<reference evidence="1 2" key="1">
    <citation type="submission" date="2020-09" db="EMBL/GenBank/DDBJ databases">
        <title>De no assembly of potato wild relative species, Solanum commersonii.</title>
        <authorList>
            <person name="Cho K."/>
        </authorList>
    </citation>
    <scope>NUCLEOTIDE SEQUENCE [LARGE SCALE GENOMIC DNA]</scope>
    <source>
        <strain evidence="1">LZ3.2</strain>
        <tissue evidence="1">Leaf</tissue>
    </source>
</reference>
<dbReference type="AlphaFoldDB" id="A0A9J5YUI0"/>
<dbReference type="PANTHER" id="PTHR23227:SF67">
    <property type="entry name" value="CRANIOFACIAL DEVELOPMENT PROTEIN 2-LIKE"/>
    <property type="match status" value="1"/>
</dbReference>
<organism evidence="1 2">
    <name type="scientific">Solanum commersonii</name>
    <name type="common">Commerson's wild potato</name>
    <name type="synonym">Commerson's nightshade</name>
    <dbReference type="NCBI Taxonomy" id="4109"/>
    <lineage>
        <taxon>Eukaryota</taxon>
        <taxon>Viridiplantae</taxon>
        <taxon>Streptophyta</taxon>
        <taxon>Embryophyta</taxon>
        <taxon>Tracheophyta</taxon>
        <taxon>Spermatophyta</taxon>
        <taxon>Magnoliopsida</taxon>
        <taxon>eudicotyledons</taxon>
        <taxon>Gunneridae</taxon>
        <taxon>Pentapetalae</taxon>
        <taxon>asterids</taxon>
        <taxon>lamiids</taxon>
        <taxon>Solanales</taxon>
        <taxon>Solanaceae</taxon>
        <taxon>Solanoideae</taxon>
        <taxon>Solaneae</taxon>
        <taxon>Solanum</taxon>
    </lineage>
</organism>
<proteinExistence type="predicted"/>
<accession>A0A9J5YUI0</accession>
<comment type="caution">
    <text evidence="1">The sequence shown here is derived from an EMBL/GenBank/DDBJ whole genome shotgun (WGS) entry which is preliminary data.</text>
</comment>
<gene>
    <name evidence="1" type="ORF">H5410_025701</name>
</gene>
<evidence type="ECO:0000313" key="1">
    <source>
        <dbReference type="EMBL" id="KAG5604209.1"/>
    </source>
</evidence>
<keyword evidence="2" id="KW-1185">Reference proteome</keyword>